<dbReference type="GO" id="GO:0016787">
    <property type="term" value="F:hydrolase activity"/>
    <property type="evidence" value="ECO:0007669"/>
    <property type="project" value="UniProtKB-KW"/>
</dbReference>
<evidence type="ECO:0000313" key="3">
    <source>
        <dbReference type="Proteomes" id="UP000680714"/>
    </source>
</evidence>
<gene>
    <name evidence="2" type="ORF">KEC16_09220</name>
</gene>
<evidence type="ECO:0000313" key="2">
    <source>
        <dbReference type="EMBL" id="MBR9971895.1"/>
    </source>
</evidence>
<dbReference type="InterPro" id="IPR007560">
    <property type="entry name" value="Restrct_endonuc_IV_Mrr"/>
</dbReference>
<protein>
    <submittedName>
        <fullName evidence="2">Restriction endonuclease</fullName>
        <ecNumber evidence="2">3.1.21.-</ecNumber>
    </submittedName>
</protein>
<keyword evidence="2" id="KW-0255">Endonuclease</keyword>
<reference evidence="2 3" key="1">
    <citation type="submission" date="2021-04" db="EMBL/GenBank/DDBJ databases">
        <title>Magnetospirillum sulfuroxidans sp. nov., a facultative chemolithoautotrophic sulfur-oxidizing alphaproteobacterium isolated from freshwater sediment and proposals for Paramagetospirillum gen. nov., and Magnetospirillaceae fam. nov.</title>
        <authorList>
            <person name="Koziaeva V."/>
            <person name="Geelhoed J.S."/>
            <person name="Sorokin D.Y."/>
            <person name="Grouzdev D.S."/>
        </authorList>
    </citation>
    <scope>NUCLEOTIDE SEQUENCE [LARGE SCALE GENOMIC DNA]</scope>
    <source>
        <strain evidence="2 3">J10</strain>
    </source>
</reference>
<dbReference type="Pfam" id="PF20720">
    <property type="entry name" value="nSTAND3"/>
    <property type="match status" value="1"/>
</dbReference>
<dbReference type="GO" id="GO:0004519">
    <property type="term" value="F:endonuclease activity"/>
    <property type="evidence" value="ECO:0007669"/>
    <property type="project" value="UniProtKB-KW"/>
</dbReference>
<sequence>MSRNFSPLNGADFEDLVRDLIGEELGVRFEAFCAGPDGGIDGRHAPGAAKGSIVLQAKHMERSTFAALKAVMRKERASIDKLGPSRYVLATSRPLTPANKASLANEIGPALVSESDIFGPDDLEALLRKYPSIEKAHIKLWLSSAAILDRVVRSASHAYVAITKEEIEAKLKVYVQNPSFTEASERVEKHHLLIISGPPGVGKTTLGEMIAYAYLGQDWELVPIRSLEDGFAAIIDTKKQVFLFDDFLGKIALDKQALSSKDSDLTRFMSRVRRSPNARFILTTRAYIFEDARRLSENLADQRLDVTKYVLDVGVYARRIRARILYNHLVVAGTPIAHVQALIHSGKIPEIVDHRNYNPRIIEWMTDAIHIQDVEPNDYANAFLTTLKNPSRLWDNAFRTHIDDKCRHLLFAMFFCSEYGVERDTLRQAYDPLHTALCARYGVAHDPKDFEESIRTLEGSFINISGRSISYINPSVRDYMAEYLNDSVLLGEFARAAQKADYAKAVWKFGSKGGFNASVRRELALAFRSVAETFSSIRMWGRNPDQPNSYFLSDLGIIDRLKLLLAWWSASDEARFAVLAVELAASPPGGFDAWRDGAEMIELLRELLDPDYFDGFPFVEVMIGHLEAGLIGMLNGYIGTDDLKTISDAIEEDRTRVSPNIIAAMDHAIVREIEEISDRVAELDSDSTLNDHMGYLGVLGPRAGVLESVIARAEKIVKERIKAIEEEITTADAPEVGRGKQENETFDDAAIQNLFAPLLSR</sequence>
<name>A0ABS5IBW6_9PROT</name>
<accession>A0ABS5IBW6</accession>
<dbReference type="InterPro" id="IPR027417">
    <property type="entry name" value="P-loop_NTPase"/>
</dbReference>
<dbReference type="Proteomes" id="UP000680714">
    <property type="component" value="Unassembled WGS sequence"/>
</dbReference>
<keyword evidence="2" id="KW-0540">Nuclease</keyword>
<dbReference type="EMBL" id="JAGTUF010000007">
    <property type="protein sequence ID" value="MBR9971895.1"/>
    <property type="molecule type" value="Genomic_DNA"/>
</dbReference>
<evidence type="ECO:0000259" key="1">
    <source>
        <dbReference type="SMART" id="SM00382"/>
    </source>
</evidence>
<comment type="caution">
    <text evidence="2">The sequence shown here is derived from an EMBL/GenBank/DDBJ whole genome shotgun (WGS) entry which is preliminary data.</text>
</comment>
<keyword evidence="3" id="KW-1185">Reference proteome</keyword>
<dbReference type="EC" id="3.1.21.-" evidence="2"/>
<dbReference type="Gene3D" id="3.40.50.300">
    <property type="entry name" value="P-loop containing nucleotide triphosphate hydrolases"/>
    <property type="match status" value="1"/>
</dbReference>
<organism evidence="2 3">
    <name type="scientific">Magnetospirillum sulfuroxidans</name>
    <dbReference type="NCBI Taxonomy" id="611300"/>
    <lineage>
        <taxon>Bacteria</taxon>
        <taxon>Pseudomonadati</taxon>
        <taxon>Pseudomonadota</taxon>
        <taxon>Alphaproteobacteria</taxon>
        <taxon>Rhodospirillales</taxon>
        <taxon>Rhodospirillaceae</taxon>
        <taxon>Magnetospirillum</taxon>
    </lineage>
</organism>
<dbReference type="InterPro" id="IPR049050">
    <property type="entry name" value="nSTAND3"/>
</dbReference>
<dbReference type="RefSeq" id="WP_283091901.1">
    <property type="nucleotide sequence ID" value="NZ_JAGTUF010000007.1"/>
</dbReference>
<dbReference type="InterPro" id="IPR003593">
    <property type="entry name" value="AAA+_ATPase"/>
</dbReference>
<dbReference type="SUPFAM" id="SSF52540">
    <property type="entry name" value="P-loop containing nucleoside triphosphate hydrolases"/>
    <property type="match status" value="1"/>
</dbReference>
<dbReference type="Pfam" id="PF04471">
    <property type="entry name" value="Mrr_cat"/>
    <property type="match status" value="1"/>
</dbReference>
<feature type="domain" description="AAA+ ATPase" evidence="1">
    <location>
        <begin position="189"/>
        <end position="310"/>
    </location>
</feature>
<keyword evidence="2" id="KW-0378">Hydrolase</keyword>
<proteinExistence type="predicted"/>
<dbReference type="SMART" id="SM00382">
    <property type="entry name" value="AAA"/>
    <property type="match status" value="1"/>
</dbReference>